<dbReference type="GO" id="GO:0032259">
    <property type="term" value="P:methylation"/>
    <property type="evidence" value="ECO:0007669"/>
    <property type="project" value="UniProtKB-KW"/>
</dbReference>
<name>A0A240E0Y5_9BURK</name>
<reference evidence="2" key="1">
    <citation type="submission" date="2017-08" db="EMBL/GenBank/DDBJ databases">
        <authorList>
            <person name="Varghese N."/>
            <person name="Submissions S."/>
        </authorList>
    </citation>
    <scope>NUCLEOTIDE SEQUENCE [LARGE SCALE GENOMIC DNA]</scope>
    <source>
        <strain evidence="2">AP-Melu-1000-B4</strain>
    </source>
</reference>
<dbReference type="GO" id="GO:0008168">
    <property type="term" value="F:methyltransferase activity"/>
    <property type="evidence" value="ECO:0007669"/>
    <property type="project" value="UniProtKB-KW"/>
</dbReference>
<evidence type="ECO:0000313" key="1">
    <source>
        <dbReference type="EMBL" id="SNX29109.1"/>
    </source>
</evidence>
<dbReference type="InterPro" id="IPR008884">
    <property type="entry name" value="TylF_MeTrfase"/>
</dbReference>
<dbReference type="RefSeq" id="WP_096673807.1">
    <property type="nucleotide sequence ID" value="NZ_OANS01000003.1"/>
</dbReference>
<keyword evidence="2" id="KW-1185">Reference proteome</keyword>
<dbReference type="Gene3D" id="3.40.50.150">
    <property type="entry name" value="Vaccinia Virus protein VP39"/>
    <property type="match status" value="1"/>
</dbReference>
<dbReference type="PANTHER" id="PTHR40036:SF1">
    <property type="entry name" value="MACROCIN O-METHYLTRANSFERASE"/>
    <property type="match status" value="1"/>
</dbReference>
<accession>A0A240E0Y5</accession>
<dbReference type="AlphaFoldDB" id="A0A240E0Y5"/>
<dbReference type="PANTHER" id="PTHR40036">
    <property type="entry name" value="MACROCIN O-METHYLTRANSFERASE"/>
    <property type="match status" value="1"/>
</dbReference>
<keyword evidence="1" id="KW-0808">Transferase</keyword>
<sequence>MRNPLYPLKPFFNNVFSKVGFALGIGLSQNMPTLRWEIERRAVKSTADYIDENMTNAIVFNAHWELLNYSVDRSKKDGLIMEFGVYKGKTLNYLADRIKKHTPTKVIWGFDSFSGLPSDWSGYFITKETFDLQGYLPKVRKNTRLIKGFFDKSIDEWLEMNDVLESSISLLHIDSDLYESCVVILEKLKKFIVPGTFILFDEYFNYPNWKKHEYLAFQEFISKNGIKYEYLAFHEQKVLVKICEI</sequence>
<evidence type="ECO:0000313" key="2">
    <source>
        <dbReference type="Proteomes" id="UP000218069"/>
    </source>
</evidence>
<dbReference type="OrthoDB" id="9799872at2"/>
<keyword evidence="1" id="KW-0489">Methyltransferase</keyword>
<gene>
    <name evidence="1" type="ORF">SAMN06295945_1473</name>
</gene>
<protein>
    <submittedName>
        <fullName evidence="1">Macrocin-O-methyltransferase (TylF)</fullName>
    </submittedName>
</protein>
<dbReference type="EMBL" id="OANS01000003">
    <property type="protein sequence ID" value="SNX29109.1"/>
    <property type="molecule type" value="Genomic_DNA"/>
</dbReference>
<dbReference type="InterPro" id="IPR029063">
    <property type="entry name" value="SAM-dependent_MTases_sf"/>
</dbReference>
<organism evidence="1 2">
    <name type="scientific">Polynucleobacter meluiroseus</name>
    <dbReference type="NCBI Taxonomy" id="1938814"/>
    <lineage>
        <taxon>Bacteria</taxon>
        <taxon>Pseudomonadati</taxon>
        <taxon>Pseudomonadota</taxon>
        <taxon>Betaproteobacteria</taxon>
        <taxon>Burkholderiales</taxon>
        <taxon>Burkholderiaceae</taxon>
        <taxon>Polynucleobacter</taxon>
    </lineage>
</organism>
<dbReference type="Pfam" id="PF13578">
    <property type="entry name" value="Methyltransf_24"/>
    <property type="match status" value="1"/>
</dbReference>
<dbReference type="Proteomes" id="UP000218069">
    <property type="component" value="Unassembled WGS sequence"/>
</dbReference>
<proteinExistence type="predicted"/>
<dbReference type="SUPFAM" id="SSF53335">
    <property type="entry name" value="S-adenosyl-L-methionine-dependent methyltransferases"/>
    <property type="match status" value="1"/>
</dbReference>